<dbReference type="OrthoDB" id="1939643at2759"/>
<evidence type="ECO:0000256" key="1">
    <source>
        <dbReference type="ARBA" id="ARBA00004123"/>
    </source>
</evidence>
<evidence type="ECO:0000256" key="5">
    <source>
        <dbReference type="ARBA" id="ARBA00057947"/>
    </source>
</evidence>
<evidence type="ECO:0000256" key="7">
    <source>
        <dbReference type="SAM" id="MobiDB-lite"/>
    </source>
</evidence>
<keyword evidence="3" id="KW-0238">DNA-binding</keyword>
<dbReference type="RefSeq" id="XP_027612764.1">
    <property type="nucleotide sequence ID" value="XM_027756963.1"/>
</dbReference>
<comment type="caution">
    <text evidence="9">The sequence shown here is derived from an EMBL/GenBank/DDBJ whole genome shotgun (WGS) entry which is preliminary data.</text>
</comment>
<feature type="compositionally biased region" description="Acidic residues" evidence="7">
    <location>
        <begin position="81"/>
        <end position="97"/>
    </location>
</feature>
<protein>
    <recommendedName>
        <fullName evidence="6">CENP-C homolog</fullName>
    </recommendedName>
</protein>
<feature type="compositionally biased region" description="Basic residues" evidence="7">
    <location>
        <begin position="66"/>
        <end position="75"/>
    </location>
</feature>
<organism evidence="9 10">
    <name type="scientific">Sparassis crispa</name>
    <dbReference type="NCBI Taxonomy" id="139825"/>
    <lineage>
        <taxon>Eukaryota</taxon>
        <taxon>Fungi</taxon>
        <taxon>Dikarya</taxon>
        <taxon>Basidiomycota</taxon>
        <taxon>Agaricomycotina</taxon>
        <taxon>Agaricomycetes</taxon>
        <taxon>Polyporales</taxon>
        <taxon>Sparassidaceae</taxon>
        <taxon>Sparassis</taxon>
    </lineage>
</organism>
<dbReference type="GO" id="GO:0000776">
    <property type="term" value="C:kinetochore"/>
    <property type="evidence" value="ECO:0007669"/>
    <property type="project" value="InterPro"/>
</dbReference>
<dbReference type="Pfam" id="PF11699">
    <property type="entry name" value="CENP-C_C"/>
    <property type="match status" value="1"/>
</dbReference>
<keyword evidence="4" id="KW-0539">Nucleus</keyword>
<dbReference type="SUPFAM" id="SSF51182">
    <property type="entry name" value="RmlC-like cupins"/>
    <property type="match status" value="1"/>
</dbReference>
<proteinExistence type="inferred from homology"/>
<dbReference type="InParanoid" id="A0A401GIB1"/>
<evidence type="ECO:0000259" key="8">
    <source>
        <dbReference type="Pfam" id="PF11699"/>
    </source>
</evidence>
<comment type="similarity">
    <text evidence="2">Belongs to the CENP-C/MIF2 family.</text>
</comment>
<comment type="subcellular location">
    <subcellularLocation>
        <location evidence="1">Nucleus</location>
    </subcellularLocation>
</comment>
<dbReference type="AlphaFoldDB" id="A0A401GIB1"/>
<feature type="compositionally biased region" description="Polar residues" evidence="7">
    <location>
        <begin position="1"/>
        <end position="11"/>
    </location>
</feature>
<name>A0A401GIB1_9APHY</name>
<dbReference type="PANTHER" id="PTHR16684">
    <property type="entry name" value="CENTROMERE PROTEIN C"/>
    <property type="match status" value="1"/>
</dbReference>
<dbReference type="Proteomes" id="UP000287166">
    <property type="component" value="Unassembled WGS sequence"/>
</dbReference>
<feature type="region of interest" description="Disordered" evidence="7">
    <location>
        <begin position="571"/>
        <end position="640"/>
    </location>
</feature>
<accession>A0A401GIB1</accession>
<dbReference type="GO" id="GO:0005634">
    <property type="term" value="C:nucleus"/>
    <property type="evidence" value="ECO:0007669"/>
    <property type="project" value="UniProtKB-SubCell"/>
</dbReference>
<dbReference type="FunFam" id="2.60.120.10:FF:000033">
    <property type="entry name" value="Centromere protein C 1"/>
    <property type="match status" value="1"/>
</dbReference>
<evidence type="ECO:0000256" key="2">
    <source>
        <dbReference type="ARBA" id="ARBA00010291"/>
    </source>
</evidence>
<keyword evidence="10" id="KW-1185">Reference proteome</keyword>
<feature type="compositionally biased region" description="Polar residues" evidence="7">
    <location>
        <begin position="160"/>
        <end position="174"/>
    </location>
</feature>
<comment type="function">
    <text evidence="5">Component of the kinetochore, a multiprotein complex that assembles on centromeric DNA and attaches chromosomes to spindle microtubules, mediating chromosome segregation and sister chromatid segregation during meiosis and mitosis. Component of the inner kinetochore constitutive centromere-associated network (CCAN), which serves as a structural platform for outer kinetochore assembly.</text>
</comment>
<feature type="compositionally biased region" description="Acidic residues" evidence="7">
    <location>
        <begin position="234"/>
        <end position="243"/>
    </location>
</feature>
<evidence type="ECO:0000313" key="9">
    <source>
        <dbReference type="EMBL" id="GBE81851.1"/>
    </source>
</evidence>
<feature type="region of interest" description="Disordered" evidence="7">
    <location>
        <begin position="1"/>
        <end position="29"/>
    </location>
</feature>
<feature type="compositionally biased region" description="Basic and acidic residues" evidence="7">
    <location>
        <begin position="299"/>
        <end position="314"/>
    </location>
</feature>
<dbReference type="InterPro" id="IPR028386">
    <property type="entry name" value="CENP-C/Mif2/cnp3"/>
</dbReference>
<dbReference type="GO" id="GO:0051455">
    <property type="term" value="P:spindle attachment to meiosis I kinetochore"/>
    <property type="evidence" value="ECO:0007669"/>
    <property type="project" value="TreeGrafter"/>
</dbReference>
<dbReference type="GO" id="GO:0051315">
    <property type="term" value="P:attachment of mitotic spindle microtubules to kinetochore"/>
    <property type="evidence" value="ECO:0007669"/>
    <property type="project" value="TreeGrafter"/>
</dbReference>
<dbReference type="STRING" id="139825.A0A401GIB1"/>
<feature type="region of interest" description="Disordered" evidence="7">
    <location>
        <begin position="120"/>
        <end position="359"/>
    </location>
</feature>
<feature type="compositionally biased region" description="Low complexity" evidence="7">
    <location>
        <begin position="619"/>
        <end position="640"/>
    </location>
</feature>
<dbReference type="InterPro" id="IPR025974">
    <property type="entry name" value="Mif2/CENP-C_cupin"/>
</dbReference>
<feature type="compositionally biased region" description="Polar residues" evidence="7">
    <location>
        <begin position="608"/>
        <end position="618"/>
    </location>
</feature>
<feature type="compositionally biased region" description="Basic and acidic residues" evidence="7">
    <location>
        <begin position="338"/>
        <end position="347"/>
    </location>
</feature>
<dbReference type="Gene3D" id="2.60.120.10">
    <property type="entry name" value="Jelly Rolls"/>
    <property type="match status" value="1"/>
</dbReference>
<evidence type="ECO:0000313" key="10">
    <source>
        <dbReference type="Proteomes" id="UP000287166"/>
    </source>
</evidence>
<gene>
    <name evidence="9" type="ORF">SCP_0402250</name>
</gene>
<feature type="compositionally biased region" description="Acidic residues" evidence="7">
    <location>
        <begin position="284"/>
        <end position="298"/>
    </location>
</feature>
<sequence>MPASSRKSSIGSRRPPTKYVPYRGDDLQHGKKTGMAVAYVDHKSDEFEPFDKVISQADQRTPPRVHNARKRRTPKPKTPIVEEEDDENGEMSMDLEDSTAKSPSAYFANARVRTLTSSVQRVGSSLRPVAHGADVDFDKVPSPRGSPAVNGRKSLGRGRSSISGPSHLSQSTVAQDFEDIHVDNDGPSMDKGGGFGGFDDDDSDNEPAISPPPPQSHPKVNGHVSRRTSFAQIDQEDEDEDQEPGVYDSPSARARGKQRASVNPPRQDEDPEMEDEIAQGFAEIEQEPMDEDVQEVEEERPRKRGVQDKDDSLQKEQPASKKKRTENEGAKKPRGRPRKENVLREVIPDDNNADGLRRGTRTRYKPLDWWRCEKVVYGRRESGISLVPTIKEILRIPKEEPEPLGAKYRRRKKLRSKSKSQPVEEIDPASLVYNPEEGWDTATNPSGMVEDYETKTEITRRVAFTAKMLTPKPAANNDFFFQKIFGDGDFIAAGQLIIPPNKQKPTKSTRDNTFVFYVIEGAVNFKVHHTSYILTTGGVFLVPRGNMYYIENVAERDAKLFFAQARKVSKDEDEDDNSSSRARSLSQKLLLRSHRHSGGGSGSPVAHRSSSARGSSETLQAQPAHAAGAAALRRAASTKT</sequence>
<dbReference type="PANTHER" id="PTHR16684:SF11">
    <property type="entry name" value="CENTROMERE PROTEIN C"/>
    <property type="match status" value="1"/>
</dbReference>
<dbReference type="GO" id="GO:0051382">
    <property type="term" value="P:kinetochore assembly"/>
    <property type="evidence" value="ECO:0007669"/>
    <property type="project" value="InterPro"/>
</dbReference>
<evidence type="ECO:0000256" key="3">
    <source>
        <dbReference type="ARBA" id="ARBA00023125"/>
    </source>
</evidence>
<dbReference type="CDD" id="cd06993">
    <property type="entry name" value="cupin_CENP-C_C"/>
    <property type="match status" value="1"/>
</dbReference>
<evidence type="ECO:0000256" key="4">
    <source>
        <dbReference type="ARBA" id="ARBA00023242"/>
    </source>
</evidence>
<feature type="domain" description="Mif2/CENP-C cupin" evidence="8">
    <location>
        <begin position="479"/>
        <end position="564"/>
    </location>
</feature>
<evidence type="ECO:0000256" key="6">
    <source>
        <dbReference type="ARBA" id="ARBA00075033"/>
    </source>
</evidence>
<dbReference type="InterPro" id="IPR011051">
    <property type="entry name" value="RmlC_Cupin_sf"/>
</dbReference>
<dbReference type="GeneID" id="38778768"/>
<feature type="region of interest" description="Disordered" evidence="7">
    <location>
        <begin position="53"/>
        <end position="100"/>
    </location>
</feature>
<dbReference type="GO" id="GO:0019237">
    <property type="term" value="F:centromeric DNA binding"/>
    <property type="evidence" value="ECO:0007669"/>
    <property type="project" value="InterPro"/>
</dbReference>
<dbReference type="InterPro" id="IPR014710">
    <property type="entry name" value="RmlC-like_jellyroll"/>
</dbReference>
<reference evidence="9 10" key="1">
    <citation type="journal article" date="2018" name="Sci. Rep.">
        <title>Genome sequence of the cauliflower mushroom Sparassis crispa (Hanabiratake) and its association with beneficial usage.</title>
        <authorList>
            <person name="Kiyama R."/>
            <person name="Furutani Y."/>
            <person name="Kawaguchi K."/>
            <person name="Nakanishi T."/>
        </authorList>
    </citation>
    <scope>NUCLEOTIDE SEQUENCE [LARGE SCALE GENOMIC DNA]</scope>
</reference>
<dbReference type="EMBL" id="BFAD01000004">
    <property type="protein sequence ID" value="GBE81851.1"/>
    <property type="molecule type" value="Genomic_DNA"/>
</dbReference>